<reference evidence="7" key="1">
    <citation type="submission" date="2017-09" db="EMBL/GenBank/DDBJ databases">
        <title>Metaegenomics of thermophilic ammonia-oxidizing enrichment culture.</title>
        <authorList>
            <person name="Kato S."/>
            <person name="Suzuki K."/>
        </authorList>
    </citation>
    <scope>NUCLEOTIDE SEQUENCE [LARGE SCALE GENOMIC DNA]</scope>
</reference>
<dbReference type="InterPro" id="IPR048764">
    <property type="entry name" value="PylC_N"/>
</dbReference>
<dbReference type="Gene3D" id="3.30.470.20">
    <property type="entry name" value="ATP-grasp fold, B domain"/>
    <property type="match status" value="1"/>
</dbReference>
<keyword evidence="3 4" id="KW-0067">ATP-binding</keyword>
<evidence type="ECO:0000259" key="5">
    <source>
        <dbReference type="PROSITE" id="PS50975"/>
    </source>
</evidence>
<dbReference type="Pfam" id="PF21360">
    <property type="entry name" value="PylC-like_N"/>
    <property type="match status" value="1"/>
</dbReference>
<evidence type="ECO:0000256" key="1">
    <source>
        <dbReference type="ARBA" id="ARBA00022598"/>
    </source>
</evidence>
<protein>
    <recommendedName>
        <fullName evidence="5">ATP-grasp domain-containing protein</fullName>
    </recommendedName>
</protein>
<evidence type="ECO:0000256" key="4">
    <source>
        <dbReference type="PROSITE-ProRule" id="PRU00409"/>
    </source>
</evidence>
<dbReference type="PROSITE" id="PS50975">
    <property type="entry name" value="ATP_GRASP"/>
    <property type="match status" value="1"/>
</dbReference>
<feature type="domain" description="ATP-grasp" evidence="5">
    <location>
        <begin position="122"/>
        <end position="315"/>
    </location>
</feature>
<evidence type="ECO:0000256" key="2">
    <source>
        <dbReference type="ARBA" id="ARBA00022741"/>
    </source>
</evidence>
<comment type="caution">
    <text evidence="6">The sequence shown here is derived from an EMBL/GenBank/DDBJ whole genome shotgun (WGS) entry which is preliminary data.</text>
</comment>
<dbReference type="InterPro" id="IPR011761">
    <property type="entry name" value="ATP-grasp"/>
</dbReference>
<dbReference type="SUPFAM" id="SSF56059">
    <property type="entry name" value="Glutathione synthetase ATP-binding domain-like"/>
    <property type="match status" value="1"/>
</dbReference>
<dbReference type="InterPro" id="IPR052032">
    <property type="entry name" value="ATP-dep_AA_Ligase"/>
</dbReference>
<dbReference type="AlphaFoldDB" id="A0A2H5Y3F7"/>
<evidence type="ECO:0000313" key="7">
    <source>
        <dbReference type="Proteomes" id="UP000236642"/>
    </source>
</evidence>
<dbReference type="PANTHER" id="PTHR43585">
    <property type="entry name" value="FUMIPYRROLE BIOSYNTHESIS PROTEIN C"/>
    <property type="match status" value="1"/>
</dbReference>
<keyword evidence="2 4" id="KW-0547">Nucleotide-binding</keyword>
<dbReference type="PANTHER" id="PTHR43585:SF2">
    <property type="entry name" value="ATP-GRASP ENZYME FSQD"/>
    <property type="match status" value="1"/>
</dbReference>
<organism evidence="6 7">
    <name type="scientific">Candidatus Thermoflexus japonica</name>
    <dbReference type="NCBI Taxonomy" id="2035417"/>
    <lineage>
        <taxon>Bacteria</taxon>
        <taxon>Bacillati</taxon>
        <taxon>Chloroflexota</taxon>
        <taxon>Thermoflexia</taxon>
        <taxon>Thermoflexales</taxon>
        <taxon>Thermoflexaceae</taxon>
        <taxon>Thermoflexus</taxon>
    </lineage>
</organism>
<dbReference type="Gene3D" id="3.30.1490.20">
    <property type="entry name" value="ATP-grasp fold, A domain"/>
    <property type="match status" value="1"/>
</dbReference>
<gene>
    <name evidence="6" type="ORF">HRbin22_00190</name>
</gene>
<name>A0A2H5Y3F7_9CHLR</name>
<dbReference type="InterPro" id="IPR013815">
    <property type="entry name" value="ATP_grasp_subdomain_1"/>
</dbReference>
<sequence>MNRKSSTVKRILLLGAGGPPGINVIRSWREAPEPFYIVGTDMNPFHLEWVPADRVYLVPPVDHPEYLDAIAEIVERERIDFIHAQPDVEVRVLSENRERFAARVFLPRKETIRLLQDKQASAERWREAGIHTFPTVPIETPEDLERAVEIIGLPLWLRAREGAGARGATLVERIETGIHWVAYWRSRGVNWAFIAQPYFSGREFAWQSLWRDGKLIVSQGRQRIEYIYPHLAPSGRTGTSAVTVTVHDERVNEVATQCVRAVDPQATGVFSVDLMEDEHGNLFPTEINAGRFFTTTYFYTRAGCNMPYYMIRLAFDEPLPDLPPYNALPAGLYWIRHIDCPAVLVPHGALRVQREPGLGRFDGMKRLREIEAMWRAPV</sequence>
<dbReference type="EMBL" id="BEHY01000002">
    <property type="protein sequence ID" value="GBD07964.1"/>
    <property type="molecule type" value="Genomic_DNA"/>
</dbReference>
<proteinExistence type="predicted"/>
<keyword evidence="1" id="KW-0436">Ligase</keyword>
<dbReference type="Gene3D" id="3.40.50.20">
    <property type="match status" value="1"/>
</dbReference>
<dbReference type="GO" id="GO:0016874">
    <property type="term" value="F:ligase activity"/>
    <property type="evidence" value="ECO:0007669"/>
    <property type="project" value="UniProtKB-KW"/>
</dbReference>
<dbReference type="GO" id="GO:0005524">
    <property type="term" value="F:ATP binding"/>
    <property type="evidence" value="ECO:0007669"/>
    <property type="project" value="UniProtKB-UniRule"/>
</dbReference>
<dbReference type="GO" id="GO:0046872">
    <property type="term" value="F:metal ion binding"/>
    <property type="evidence" value="ECO:0007669"/>
    <property type="project" value="InterPro"/>
</dbReference>
<evidence type="ECO:0000256" key="3">
    <source>
        <dbReference type="ARBA" id="ARBA00022840"/>
    </source>
</evidence>
<evidence type="ECO:0000313" key="6">
    <source>
        <dbReference type="EMBL" id="GBD07964.1"/>
    </source>
</evidence>
<dbReference type="Proteomes" id="UP000236642">
    <property type="component" value="Unassembled WGS sequence"/>
</dbReference>
<accession>A0A2H5Y3F7</accession>